<dbReference type="PROSITE" id="PS51904">
    <property type="entry name" value="GLYCOSYL_HYDROL_F25_2"/>
    <property type="match status" value="1"/>
</dbReference>
<organism evidence="4 5">
    <name type="scientific">Ancylostoma ceylanicum</name>
    <dbReference type="NCBI Taxonomy" id="53326"/>
    <lineage>
        <taxon>Eukaryota</taxon>
        <taxon>Metazoa</taxon>
        <taxon>Ecdysozoa</taxon>
        <taxon>Nematoda</taxon>
        <taxon>Chromadorea</taxon>
        <taxon>Rhabditida</taxon>
        <taxon>Rhabditina</taxon>
        <taxon>Rhabditomorpha</taxon>
        <taxon>Strongyloidea</taxon>
        <taxon>Ancylostomatidae</taxon>
        <taxon>Ancylostomatinae</taxon>
        <taxon>Ancylostoma</taxon>
    </lineage>
</organism>
<dbReference type="GO" id="GO:0016998">
    <property type="term" value="P:cell wall macromolecule catabolic process"/>
    <property type="evidence" value="ECO:0007669"/>
    <property type="project" value="InterPro"/>
</dbReference>
<comment type="caution">
    <text evidence="4">The sequence shown here is derived from an EMBL/GenBank/DDBJ whole genome shotgun (WGS) entry which is preliminary data.</text>
</comment>
<dbReference type="OrthoDB" id="25039at2759"/>
<dbReference type="GO" id="GO:0045087">
    <property type="term" value="P:innate immune response"/>
    <property type="evidence" value="ECO:0007669"/>
    <property type="project" value="TreeGrafter"/>
</dbReference>
<dbReference type="GO" id="GO:0003796">
    <property type="term" value="F:lysozyme activity"/>
    <property type="evidence" value="ECO:0007669"/>
    <property type="project" value="InterPro"/>
</dbReference>
<dbReference type="GO" id="GO:0009253">
    <property type="term" value="P:peptidoglycan catabolic process"/>
    <property type="evidence" value="ECO:0007669"/>
    <property type="project" value="InterPro"/>
</dbReference>
<dbReference type="EMBL" id="JARK01001431">
    <property type="protein sequence ID" value="EYC03208.1"/>
    <property type="molecule type" value="Genomic_DNA"/>
</dbReference>
<dbReference type="PANTHER" id="PTHR23208">
    <property type="entry name" value="LYSOZYME PROTEIN"/>
    <property type="match status" value="1"/>
</dbReference>
<comment type="similarity">
    <text evidence="1">Belongs to the glycosyl hydrolase 25 family.</text>
</comment>
<accession>A0A016TKV0</accession>
<evidence type="ECO:0000313" key="5">
    <source>
        <dbReference type="Proteomes" id="UP000024635"/>
    </source>
</evidence>
<feature type="chain" id="PRO_5001491206" description="Lysozyme" evidence="3">
    <location>
        <begin position="20"/>
        <end position="254"/>
    </location>
</feature>
<proteinExistence type="inferred from homology"/>
<evidence type="ECO:0000313" key="4">
    <source>
        <dbReference type="EMBL" id="EYC03208.1"/>
    </source>
</evidence>
<dbReference type="AlphaFoldDB" id="A0A016TKV0"/>
<dbReference type="PANTHER" id="PTHR23208:SF36">
    <property type="entry name" value="LYSOZYME-RELATED"/>
    <property type="match status" value="1"/>
</dbReference>
<keyword evidence="5" id="KW-1185">Reference proteome</keyword>
<dbReference type="SUPFAM" id="SSF51445">
    <property type="entry name" value="(Trans)glycosidases"/>
    <property type="match status" value="1"/>
</dbReference>
<dbReference type="Gene3D" id="3.20.20.80">
    <property type="entry name" value="Glycosidases"/>
    <property type="match status" value="1"/>
</dbReference>
<evidence type="ECO:0000256" key="1">
    <source>
        <dbReference type="ARBA" id="ARBA00010646"/>
    </source>
</evidence>
<gene>
    <name evidence="4" type="primary">Acey_s0095.g2823</name>
    <name evidence="4" type="ORF">Y032_0095g2823</name>
</gene>
<protein>
    <recommendedName>
        <fullName evidence="6">Lysozyme</fullName>
    </recommendedName>
</protein>
<evidence type="ECO:0000256" key="3">
    <source>
        <dbReference type="SAM" id="SignalP"/>
    </source>
</evidence>
<reference evidence="5" key="1">
    <citation type="journal article" date="2015" name="Nat. Genet.">
        <title>The genome and transcriptome of the zoonotic hookworm Ancylostoma ceylanicum identify infection-specific gene families.</title>
        <authorList>
            <person name="Schwarz E.M."/>
            <person name="Hu Y."/>
            <person name="Antoshechkin I."/>
            <person name="Miller M.M."/>
            <person name="Sternberg P.W."/>
            <person name="Aroian R.V."/>
        </authorList>
    </citation>
    <scope>NUCLEOTIDE SEQUENCE</scope>
    <source>
        <strain evidence="5">HY135</strain>
    </source>
</reference>
<sequence length="254" mass="28777">MTNILFPLAFFSLIHVVNSQPKGNFAFALDISSPLNLAGAQCFRTNHYPTVFLRVFSPYDSGSYENNVCNSIRNAKRAGLEVEVFMTPDVMSQDRNGAVQFDKLYTSLKSCNVYIRSVWLQVTSPINWPDKQRENIAFIEQIIARANNYRVAIGIYTNFYDWKQITGGSTAVDGVKMLWYWNVRNIGPLGETPSNFDDFRAFGPWRSAVVKQFGQVEEVCGYITNRNIYIPSKIYIGNSVQNRNFSTIGGIGLE</sequence>
<dbReference type="InterPro" id="IPR051595">
    <property type="entry name" value="GH25_Enzymes"/>
</dbReference>
<keyword evidence="2 3" id="KW-0732">Signal</keyword>
<evidence type="ECO:0008006" key="6">
    <source>
        <dbReference type="Google" id="ProtNLM"/>
    </source>
</evidence>
<name>A0A016TKV0_9BILA</name>
<dbReference type="Proteomes" id="UP000024635">
    <property type="component" value="Unassembled WGS sequence"/>
</dbReference>
<dbReference type="GO" id="GO:0007165">
    <property type="term" value="P:signal transduction"/>
    <property type="evidence" value="ECO:0007669"/>
    <property type="project" value="TreeGrafter"/>
</dbReference>
<evidence type="ECO:0000256" key="2">
    <source>
        <dbReference type="ARBA" id="ARBA00022729"/>
    </source>
</evidence>
<dbReference type="InterPro" id="IPR002053">
    <property type="entry name" value="Glyco_hydro_25"/>
</dbReference>
<dbReference type="InterPro" id="IPR017853">
    <property type="entry name" value="GH"/>
</dbReference>
<feature type="signal peptide" evidence="3">
    <location>
        <begin position="1"/>
        <end position="19"/>
    </location>
</feature>